<feature type="region of interest" description="Disordered" evidence="1">
    <location>
        <begin position="1"/>
        <end position="28"/>
    </location>
</feature>
<feature type="transmembrane region" description="Helical" evidence="2">
    <location>
        <begin position="68"/>
        <end position="91"/>
    </location>
</feature>
<name>A0A426Y5H8_ENSVE</name>
<comment type="caution">
    <text evidence="3">The sequence shown here is derived from an EMBL/GenBank/DDBJ whole genome shotgun (WGS) entry which is preliminary data.</text>
</comment>
<reference evidence="3 4" key="1">
    <citation type="journal article" date="2014" name="Agronomy (Basel)">
        <title>A Draft Genome Sequence for Ensete ventricosum, the Drought-Tolerant Tree Against Hunger.</title>
        <authorList>
            <person name="Harrison J."/>
            <person name="Moore K.A."/>
            <person name="Paszkiewicz K."/>
            <person name="Jones T."/>
            <person name="Grant M."/>
            <person name="Ambacheew D."/>
            <person name="Muzemil S."/>
            <person name="Studholme D.J."/>
        </authorList>
    </citation>
    <scope>NUCLEOTIDE SEQUENCE [LARGE SCALE GENOMIC DNA]</scope>
</reference>
<dbReference type="EMBL" id="AMZH03014810">
    <property type="protein sequence ID" value="RRT47012.1"/>
    <property type="molecule type" value="Genomic_DNA"/>
</dbReference>
<protein>
    <submittedName>
        <fullName evidence="3">Uncharacterized protein</fullName>
    </submittedName>
</protein>
<feature type="compositionally biased region" description="Polar residues" evidence="1">
    <location>
        <begin position="8"/>
        <end position="21"/>
    </location>
</feature>
<evidence type="ECO:0000313" key="4">
    <source>
        <dbReference type="Proteomes" id="UP000287651"/>
    </source>
</evidence>
<gene>
    <name evidence="3" type="ORF">B296_00012569</name>
</gene>
<organism evidence="3 4">
    <name type="scientific">Ensete ventricosum</name>
    <name type="common">Abyssinian banana</name>
    <name type="synonym">Musa ensete</name>
    <dbReference type="NCBI Taxonomy" id="4639"/>
    <lineage>
        <taxon>Eukaryota</taxon>
        <taxon>Viridiplantae</taxon>
        <taxon>Streptophyta</taxon>
        <taxon>Embryophyta</taxon>
        <taxon>Tracheophyta</taxon>
        <taxon>Spermatophyta</taxon>
        <taxon>Magnoliopsida</taxon>
        <taxon>Liliopsida</taxon>
        <taxon>Zingiberales</taxon>
        <taxon>Musaceae</taxon>
        <taxon>Ensete</taxon>
    </lineage>
</organism>
<sequence length="129" mass="14128">MKKALKNLTASHEQTDSSTGPTRGDREVLEPSILWTSLRILRPPPTHLGFGGEQSEMGLLEHEFVRKYVLSTFLLLGLLVGSAAGNVVLIGRNVSLSFPDVEANFGECVVFLFYRCVALGYGGFHGNFE</sequence>
<keyword evidence="2" id="KW-0812">Transmembrane</keyword>
<evidence type="ECO:0000256" key="1">
    <source>
        <dbReference type="SAM" id="MobiDB-lite"/>
    </source>
</evidence>
<proteinExistence type="predicted"/>
<keyword evidence="2" id="KW-1133">Transmembrane helix</keyword>
<keyword evidence="2" id="KW-0472">Membrane</keyword>
<evidence type="ECO:0000313" key="3">
    <source>
        <dbReference type="EMBL" id="RRT47012.1"/>
    </source>
</evidence>
<dbReference type="AlphaFoldDB" id="A0A426Y5H8"/>
<accession>A0A426Y5H8</accession>
<dbReference type="Proteomes" id="UP000287651">
    <property type="component" value="Unassembled WGS sequence"/>
</dbReference>
<evidence type="ECO:0000256" key="2">
    <source>
        <dbReference type="SAM" id="Phobius"/>
    </source>
</evidence>